<name>A0A7D3XI97_9BACT</name>
<evidence type="ECO:0000256" key="3">
    <source>
        <dbReference type="ARBA" id="ARBA00022538"/>
    </source>
</evidence>
<dbReference type="Gene3D" id="1.20.120.350">
    <property type="entry name" value="Voltage-gated potassium channels. Chain C"/>
    <property type="match status" value="1"/>
</dbReference>
<dbReference type="PANTHER" id="PTHR11537">
    <property type="entry name" value="VOLTAGE-GATED POTASSIUM CHANNEL"/>
    <property type="match status" value="1"/>
</dbReference>
<proteinExistence type="predicted"/>
<reference evidence="14 15" key="1">
    <citation type="submission" date="2019-07" db="EMBL/GenBank/DDBJ databases">
        <title>Thalassofilum flectens gen. nov., sp. nov., a novel moderate thermophilic anaerobe from a shallow sea hot spring in Kunashir Island (Russia), representing a new family in the order Bacteroidales, and proposal of Thalassofilacea fam. nov.</title>
        <authorList>
            <person name="Kochetkova T.V."/>
            <person name="Podosokorskaya O.A."/>
            <person name="Novikov A."/>
            <person name="Elcheninov A.G."/>
            <person name="Toshchakov S.V."/>
            <person name="Kublanov I.V."/>
        </authorList>
    </citation>
    <scope>NUCLEOTIDE SEQUENCE [LARGE SCALE GENOMIC DNA]</scope>
    <source>
        <strain evidence="14 15">38-H</strain>
    </source>
</reference>
<feature type="transmembrane region" description="Helical" evidence="12">
    <location>
        <begin position="206"/>
        <end position="228"/>
    </location>
</feature>
<keyword evidence="2" id="KW-0813">Transport</keyword>
<gene>
    <name evidence="14" type="ORF">FHG85_12020</name>
</gene>
<protein>
    <submittedName>
        <fullName evidence="14">Ion transporter</fullName>
    </submittedName>
</protein>
<dbReference type="GO" id="GO:0008076">
    <property type="term" value="C:voltage-gated potassium channel complex"/>
    <property type="evidence" value="ECO:0007669"/>
    <property type="project" value="InterPro"/>
</dbReference>
<keyword evidence="5" id="KW-0631">Potassium channel</keyword>
<evidence type="ECO:0000256" key="12">
    <source>
        <dbReference type="SAM" id="Phobius"/>
    </source>
</evidence>
<evidence type="ECO:0000256" key="4">
    <source>
        <dbReference type="ARBA" id="ARBA00022692"/>
    </source>
</evidence>
<dbReference type="RefSeq" id="WP_173076229.1">
    <property type="nucleotide sequence ID" value="NZ_CP041345.1"/>
</dbReference>
<evidence type="ECO:0000259" key="13">
    <source>
        <dbReference type="Pfam" id="PF00520"/>
    </source>
</evidence>
<keyword evidence="15" id="KW-1185">Reference proteome</keyword>
<dbReference type="PANTHER" id="PTHR11537:SF254">
    <property type="entry name" value="POTASSIUM VOLTAGE-GATED CHANNEL PROTEIN SHAB"/>
    <property type="match status" value="1"/>
</dbReference>
<evidence type="ECO:0000256" key="11">
    <source>
        <dbReference type="ARBA" id="ARBA00023303"/>
    </source>
</evidence>
<keyword evidence="6" id="KW-0851">Voltage-gated channel</keyword>
<sequence length="270" mass="30952">MAYREKLYKIVFESDTRAGKLFDVWLLWLILVSITITILDSVPNINSTLKLQFYLAEWFFTILFSVEYLLRIFISPKPFRYIFSFWGFIDLLAILPTFFSLFFYGYHYLLVVRIFRLLRVFRILKLARFNREARILLDALKASSYKIGIFFSAVLTIVVLMGTIMYVVESGENGFSSIPQSIYWAIITITTVGYGDIVPHTVLGKFISSFAMLIGYAIIAVPTGIITVEVGKSTNKKQKCPMCNKLAPTSANYCSYCGTKLNQNSHERDS</sequence>
<feature type="transmembrane region" description="Helical" evidence="12">
    <location>
        <begin position="82"/>
        <end position="99"/>
    </location>
</feature>
<keyword evidence="7" id="KW-0630">Potassium</keyword>
<dbReference type="InterPro" id="IPR005821">
    <property type="entry name" value="Ion_trans_dom"/>
</dbReference>
<keyword evidence="3" id="KW-0633">Potassium transport</keyword>
<dbReference type="SUPFAM" id="SSF81324">
    <property type="entry name" value="Voltage-gated potassium channels"/>
    <property type="match status" value="1"/>
</dbReference>
<feature type="domain" description="Ion transport" evidence="13">
    <location>
        <begin position="20"/>
        <end position="237"/>
    </location>
</feature>
<dbReference type="GO" id="GO:0001508">
    <property type="term" value="P:action potential"/>
    <property type="evidence" value="ECO:0007669"/>
    <property type="project" value="TreeGrafter"/>
</dbReference>
<evidence type="ECO:0000256" key="7">
    <source>
        <dbReference type="ARBA" id="ARBA00022958"/>
    </source>
</evidence>
<dbReference type="Pfam" id="PF00520">
    <property type="entry name" value="Ion_trans"/>
    <property type="match status" value="1"/>
</dbReference>
<dbReference type="EMBL" id="CP041345">
    <property type="protein sequence ID" value="QKG80957.1"/>
    <property type="molecule type" value="Genomic_DNA"/>
</dbReference>
<keyword evidence="4 12" id="KW-0812">Transmembrane</keyword>
<dbReference type="InterPro" id="IPR028325">
    <property type="entry name" value="VG_K_chnl"/>
</dbReference>
<feature type="transmembrane region" description="Helical" evidence="12">
    <location>
        <begin position="145"/>
        <end position="168"/>
    </location>
</feature>
<evidence type="ECO:0000256" key="10">
    <source>
        <dbReference type="ARBA" id="ARBA00023136"/>
    </source>
</evidence>
<feature type="transmembrane region" description="Helical" evidence="12">
    <location>
        <begin position="51"/>
        <end position="70"/>
    </location>
</feature>
<keyword evidence="11" id="KW-0407">Ion channel</keyword>
<keyword evidence="9" id="KW-0406">Ion transport</keyword>
<evidence type="ECO:0000256" key="6">
    <source>
        <dbReference type="ARBA" id="ARBA00022882"/>
    </source>
</evidence>
<dbReference type="GO" id="GO:0005249">
    <property type="term" value="F:voltage-gated potassium channel activity"/>
    <property type="evidence" value="ECO:0007669"/>
    <property type="project" value="InterPro"/>
</dbReference>
<dbReference type="InterPro" id="IPR027359">
    <property type="entry name" value="Volt_channel_dom_sf"/>
</dbReference>
<evidence type="ECO:0000313" key="14">
    <source>
        <dbReference type="EMBL" id="QKG80957.1"/>
    </source>
</evidence>
<evidence type="ECO:0000256" key="9">
    <source>
        <dbReference type="ARBA" id="ARBA00023065"/>
    </source>
</evidence>
<dbReference type="PRINTS" id="PR00169">
    <property type="entry name" value="KCHANNEL"/>
</dbReference>
<evidence type="ECO:0000313" key="15">
    <source>
        <dbReference type="Proteomes" id="UP000500961"/>
    </source>
</evidence>
<comment type="subcellular location">
    <subcellularLocation>
        <location evidence="1">Membrane</location>
        <topology evidence="1">Multi-pass membrane protein</topology>
    </subcellularLocation>
</comment>
<dbReference type="Gene3D" id="1.10.287.70">
    <property type="match status" value="1"/>
</dbReference>
<evidence type="ECO:0000256" key="5">
    <source>
        <dbReference type="ARBA" id="ARBA00022826"/>
    </source>
</evidence>
<accession>A0A7D3XI97</accession>
<feature type="transmembrane region" description="Helical" evidence="12">
    <location>
        <begin position="21"/>
        <end position="39"/>
    </location>
</feature>
<evidence type="ECO:0000256" key="2">
    <source>
        <dbReference type="ARBA" id="ARBA00022448"/>
    </source>
</evidence>
<dbReference type="KEGG" id="ttz:FHG85_12020"/>
<dbReference type="AlphaFoldDB" id="A0A7D3XI97"/>
<keyword evidence="10 12" id="KW-0472">Membrane</keyword>
<dbReference type="Proteomes" id="UP000500961">
    <property type="component" value="Chromosome"/>
</dbReference>
<evidence type="ECO:0000256" key="8">
    <source>
        <dbReference type="ARBA" id="ARBA00022989"/>
    </source>
</evidence>
<organism evidence="14 15">
    <name type="scientific">Tenuifilum thalassicum</name>
    <dbReference type="NCBI Taxonomy" id="2590900"/>
    <lineage>
        <taxon>Bacteria</taxon>
        <taxon>Pseudomonadati</taxon>
        <taxon>Bacteroidota</taxon>
        <taxon>Bacteroidia</taxon>
        <taxon>Bacteroidales</taxon>
        <taxon>Tenuifilaceae</taxon>
        <taxon>Tenuifilum</taxon>
    </lineage>
</organism>
<evidence type="ECO:0000256" key="1">
    <source>
        <dbReference type="ARBA" id="ARBA00004141"/>
    </source>
</evidence>
<keyword evidence="8 12" id="KW-1133">Transmembrane helix</keyword>